<proteinExistence type="predicted"/>
<evidence type="ECO:0000313" key="7">
    <source>
        <dbReference type="EMBL" id="CAK9328779.1"/>
    </source>
</evidence>
<evidence type="ECO:0000256" key="4">
    <source>
        <dbReference type="PROSITE-ProRule" id="PRU00470"/>
    </source>
</evidence>
<gene>
    <name evidence="7" type="ORF">CITCOLO1_LOCUS21206</name>
</gene>
<dbReference type="PANTHER" id="PTHR31251:SF169">
    <property type="entry name" value="SQUAMOSA PROMOTER-BINDING-LIKE PROTEIN 8"/>
    <property type="match status" value="1"/>
</dbReference>
<keyword evidence="2 4" id="KW-0863">Zinc-finger</keyword>
<evidence type="ECO:0000259" key="6">
    <source>
        <dbReference type="PROSITE" id="PS51141"/>
    </source>
</evidence>
<name>A0ABP0Z8G2_9ROSI</name>
<dbReference type="Proteomes" id="UP001642487">
    <property type="component" value="Chromosome 9"/>
</dbReference>
<accession>A0ABP0Z8G2</accession>
<dbReference type="InterPro" id="IPR004333">
    <property type="entry name" value="SBP_dom"/>
</dbReference>
<dbReference type="PANTHER" id="PTHR31251">
    <property type="entry name" value="SQUAMOSA PROMOTER-BINDING-LIKE PROTEIN 4"/>
    <property type="match status" value="1"/>
</dbReference>
<keyword evidence="3" id="KW-0862">Zinc</keyword>
<dbReference type="InterPro" id="IPR036893">
    <property type="entry name" value="SBP_sf"/>
</dbReference>
<evidence type="ECO:0000256" key="2">
    <source>
        <dbReference type="ARBA" id="ARBA00022771"/>
    </source>
</evidence>
<reference evidence="7 8" key="1">
    <citation type="submission" date="2024-03" db="EMBL/GenBank/DDBJ databases">
        <authorList>
            <person name="Gkanogiannis A."/>
            <person name="Becerra Lopez-Lavalle L."/>
        </authorList>
    </citation>
    <scope>NUCLEOTIDE SEQUENCE [LARGE SCALE GENOMIC DNA]</scope>
</reference>
<dbReference type="InterPro" id="IPR044817">
    <property type="entry name" value="SBP-like"/>
</dbReference>
<keyword evidence="8" id="KW-1185">Reference proteome</keyword>
<evidence type="ECO:0000256" key="3">
    <source>
        <dbReference type="ARBA" id="ARBA00022833"/>
    </source>
</evidence>
<dbReference type="Pfam" id="PF03110">
    <property type="entry name" value="SBP"/>
    <property type="match status" value="1"/>
</dbReference>
<organism evidence="7 8">
    <name type="scientific">Citrullus colocynthis</name>
    <name type="common">colocynth</name>
    <dbReference type="NCBI Taxonomy" id="252529"/>
    <lineage>
        <taxon>Eukaryota</taxon>
        <taxon>Viridiplantae</taxon>
        <taxon>Streptophyta</taxon>
        <taxon>Embryophyta</taxon>
        <taxon>Tracheophyta</taxon>
        <taxon>Spermatophyta</taxon>
        <taxon>Magnoliopsida</taxon>
        <taxon>eudicotyledons</taxon>
        <taxon>Gunneridae</taxon>
        <taxon>Pentapetalae</taxon>
        <taxon>rosids</taxon>
        <taxon>fabids</taxon>
        <taxon>Cucurbitales</taxon>
        <taxon>Cucurbitaceae</taxon>
        <taxon>Benincaseae</taxon>
        <taxon>Citrullus</taxon>
    </lineage>
</organism>
<evidence type="ECO:0000256" key="1">
    <source>
        <dbReference type="ARBA" id="ARBA00022723"/>
    </source>
</evidence>
<sequence>MLDYEWASTNPPPIILSGEESEPVFIADPTHSHNFPTFVDHHHNTFFPPPPPPPPSTAAFSSHYGGFYDNPQGYTMGPSSHHYDAVAGGGGEFVVVPKSEDVCGNMAGAAPVEFAARIGLNLGGRTYFSSEEEEYVNRMYRKTRTGGEMGGSGNWTARCQAEGCNADLSQAKHYHRRHKVCEFHSKASTVITAGLTQRFCQQCSRFHVLAEFDNGKRSCRKRLADHNRRRRKTQQSHQGSPKPSQPLETATSSTDSAARLAMESTGQSAWSVTVAVSPARMSIDCLNQRPY</sequence>
<feature type="domain" description="SBP-type" evidence="6">
    <location>
        <begin position="156"/>
        <end position="233"/>
    </location>
</feature>
<dbReference type="Gene3D" id="4.10.1100.10">
    <property type="entry name" value="Transcription factor, SBP-box domain"/>
    <property type="match status" value="1"/>
</dbReference>
<dbReference type="EMBL" id="OZ021743">
    <property type="protein sequence ID" value="CAK9328779.1"/>
    <property type="molecule type" value="Genomic_DNA"/>
</dbReference>
<evidence type="ECO:0000256" key="5">
    <source>
        <dbReference type="SAM" id="MobiDB-lite"/>
    </source>
</evidence>
<keyword evidence="1" id="KW-0479">Metal-binding</keyword>
<dbReference type="SUPFAM" id="SSF103612">
    <property type="entry name" value="SBT domain"/>
    <property type="match status" value="1"/>
</dbReference>
<dbReference type="PROSITE" id="PS51141">
    <property type="entry name" value="ZF_SBP"/>
    <property type="match status" value="1"/>
</dbReference>
<protein>
    <recommendedName>
        <fullName evidence="6">SBP-type domain-containing protein</fullName>
    </recommendedName>
</protein>
<feature type="region of interest" description="Disordered" evidence="5">
    <location>
        <begin position="225"/>
        <end position="262"/>
    </location>
</feature>
<feature type="compositionally biased region" description="Polar residues" evidence="5">
    <location>
        <begin position="235"/>
        <end position="256"/>
    </location>
</feature>
<evidence type="ECO:0000313" key="8">
    <source>
        <dbReference type="Proteomes" id="UP001642487"/>
    </source>
</evidence>